<dbReference type="GO" id="GO:0051537">
    <property type="term" value="F:2 iron, 2 sulfur cluster binding"/>
    <property type="evidence" value="ECO:0007669"/>
    <property type="project" value="UniProtKB-KW"/>
</dbReference>
<feature type="region of interest" description="Disordered" evidence="5">
    <location>
        <begin position="1"/>
        <end position="50"/>
    </location>
</feature>
<reference evidence="7 8" key="1">
    <citation type="submission" date="2017-04" db="EMBL/GenBank/DDBJ databases">
        <title>Comparative genome analysis of Subtercola boreus.</title>
        <authorList>
            <person name="Cho Y.-J."/>
            <person name="Cho A."/>
            <person name="Kim O.-S."/>
            <person name="Lee J.-I."/>
        </authorList>
    </citation>
    <scope>NUCLEOTIDE SEQUENCE [LARGE SCALE GENOMIC DNA]</scope>
    <source>
        <strain evidence="7 8">K300</strain>
    </source>
</reference>
<dbReference type="InterPro" id="IPR017941">
    <property type="entry name" value="Rieske_2Fe-2S"/>
</dbReference>
<feature type="compositionally biased region" description="Low complexity" evidence="5">
    <location>
        <begin position="28"/>
        <end position="44"/>
    </location>
</feature>
<gene>
    <name evidence="7" type="ORF">B7R54_15870</name>
</gene>
<dbReference type="PANTHER" id="PTHR21496">
    <property type="entry name" value="FERREDOXIN-RELATED"/>
    <property type="match status" value="1"/>
</dbReference>
<evidence type="ECO:0000313" key="8">
    <source>
        <dbReference type="Proteomes" id="UP000256486"/>
    </source>
</evidence>
<feature type="region of interest" description="Disordered" evidence="5">
    <location>
        <begin position="205"/>
        <end position="231"/>
    </location>
</feature>
<comment type="caution">
    <text evidence="7">The sequence shown here is derived from an EMBL/GenBank/DDBJ whole genome shotgun (WGS) entry which is preliminary data.</text>
</comment>
<dbReference type="Proteomes" id="UP000256486">
    <property type="component" value="Unassembled WGS sequence"/>
</dbReference>
<organism evidence="7 8">
    <name type="scientific">Subtercola boreus</name>
    <dbReference type="NCBI Taxonomy" id="120213"/>
    <lineage>
        <taxon>Bacteria</taxon>
        <taxon>Bacillati</taxon>
        <taxon>Actinomycetota</taxon>
        <taxon>Actinomycetes</taxon>
        <taxon>Micrococcales</taxon>
        <taxon>Microbacteriaceae</taxon>
        <taxon>Subtercola</taxon>
    </lineage>
</organism>
<feature type="domain" description="Rieske" evidence="6">
    <location>
        <begin position="52"/>
        <end position="164"/>
    </location>
</feature>
<dbReference type="GO" id="GO:0016705">
    <property type="term" value="F:oxidoreductase activity, acting on paired donors, with incorporation or reduction of molecular oxygen"/>
    <property type="evidence" value="ECO:0007669"/>
    <property type="project" value="UniProtKB-ARBA"/>
</dbReference>
<evidence type="ECO:0000256" key="4">
    <source>
        <dbReference type="ARBA" id="ARBA00023014"/>
    </source>
</evidence>
<dbReference type="Pfam" id="PF00355">
    <property type="entry name" value="Rieske"/>
    <property type="match status" value="1"/>
</dbReference>
<name>A0A3E0VLJ5_9MICO</name>
<dbReference type="PANTHER" id="PTHR21496:SF23">
    <property type="entry name" value="3-PHENYLPROPIONATE_CINNAMIC ACID DIOXYGENASE FERREDOXIN SUBUNIT"/>
    <property type="match status" value="1"/>
</dbReference>
<keyword evidence="1" id="KW-0001">2Fe-2S</keyword>
<dbReference type="GO" id="GO:0004497">
    <property type="term" value="F:monooxygenase activity"/>
    <property type="evidence" value="ECO:0007669"/>
    <property type="project" value="UniProtKB-ARBA"/>
</dbReference>
<dbReference type="OrthoDB" id="9795104at2"/>
<dbReference type="SUPFAM" id="SSF50022">
    <property type="entry name" value="ISP domain"/>
    <property type="match status" value="1"/>
</dbReference>
<evidence type="ECO:0000313" key="7">
    <source>
        <dbReference type="EMBL" id="RFA10515.1"/>
    </source>
</evidence>
<evidence type="ECO:0000259" key="6">
    <source>
        <dbReference type="PROSITE" id="PS51296"/>
    </source>
</evidence>
<evidence type="ECO:0000256" key="2">
    <source>
        <dbReference type="ARBA" id="ARBA00022723"/>
    </source>
</evidence>
<feature type="compositionally biased region" description="Basic residues" evidence="5">
    <location>
        <begin position="1"/>
        <end position="13"/>
    </location>
</feature>
<dbReference type="GO" id="GO:0046872">
    <property type="term" value="F:metal ion binding"/>
    <property type="evidence" value="ECO:0007669"/>
    <property type="project" value="UniProtKB-KW"/>
</dbReference>
<sequence length="231" mass="24797">MRRGSAGHPRRPRPPPPPNCPTSSPDRTTAVSTETAPTTATGATDRPKRQQRFVVGRVDDFPADGRLLVEINGREIGIFKVKHEFFAMLNRCPHLGGPLAKGQIVNEITSTGPGNVSLDPSATIVTCPWHNWEFDIRSGQSYWDPHNLHARPFAIAIETGEAVAEQVDTGAVGRIKGPYKAEMIDVGVESDYIVLSLKAQPRASGAKNLGSTGSAPEAPTACAHTTTTNEK</sequence>
<keyword evidence="4" id="KW-0411">Iron-sulfur</keyword>
<evidence type="ECO:0000256" key="5">
    <source>
        <dbReference type="SAM" id="MobiDB-lite"/>
    </source>
</evidence>
<dbReference type="Gene3D" id="2.102.10.10">
    <property type="entry name" value="Rieske [2Fe-2S] iron-sulphur domain"/>
    <property type="match status" value="1"/>
</dbReference>
<dbReference type="EMBL" id="NBWZ01000001">
    <property type="protein sequence ID" value="RFA10515.1"/>
    <property type="molecule type" value="Genomic_DNA"/>
</dbReference>
<protein>
    <recommendedName>
        <fullName evidence="6">Rieske domain-containing protein</fullName>
    </recommendedName>
</protein>
<accession>A0A3E0VLJ5</accession>
<evidence type="ECO:0000256" key="1">
    <source>
        <dbReference type="ARBA" id="ARBA00022714"/>
    </source>
</evidence>
<dbReference type="InterPro" id="IPR036922">
    <property type="entry name" value="Rieske_2Fe-2S_sf"/>
</dbReference>
<keyword evidence="2" id="KW-0479">Metal-binding</keyword>
<evidence type="ECO:0000256" key="3">
    <source>
        <dbReference type="ARBA" id="ARBA00023004"/>
    </source>
</evidence>
<keyword evidence="8" id="KW-1185">Reference proteome</keyword>
<keyword evidence="3" id="KW-0408">Iron</keyword>
<dbReference type="PROSITE" id="PS51296">
    <property type="entry name" value="RIESKE"/>
    <property type="match status" value="1"/>
</dbReference>
<proteinExistence type="predicted"/>
<dbReference type="AlphaFoldDB" id="A0A3E0VLJ5"/>